<dbReference type="AlphaFoldDB" id="A0AAD1U7X1"/>
<name>A0AAD1U7X1_EUPCR</name>
<evidence type="ECO:0000256" key="3">
    <source>
        <dbReference type="SAM" id="MobiDB-lite"/>
    </source>
</evidence>
<dbReference type="Gene3D" id="3.30.40.10">
    <property type="entry name" value="Zinc/RING finger domain, C3HC4 (zinc finger)"/>
    <property type="match status" value="1"/>
</dbReference>
<feature type="coiled-coil region" evidence="2">
    <location>
        <begin position="236"/>
        <end position="468"/>
    </location>
</feature>
<feature type="domain" description="RING-type" evidence="4">
    <location>
        <begin position="499"/>
        <end position="542"/>
    </location>
</feature>
<evidence type="ECO:0000256" key="1">
    <source>
        <dbReference type="PROSITE-ProRule" id="PRU00175"/>
    </source>
</evidence>
<feature type="region of interest" description="Disordered" evidence="3">
    <location>
        <begin position="1"/>
        <end position="30"/>
    </location>
</feature>
<dbReference type="EMBL" id="CAMPGE010004144">
    <property type="protein sequence ID" value="CAI2362990.1"/>
    <property type="molecule type" value="Genomic_DNA"/>
</dbReference>
<organism evidence="5 6">
    <name type="scientific">Euplotes crassus</name>
    <dbReference type="NCBI Taxonomy" id="5936"/>
    <lineage>
        <taxon>Eukaryota</taxon>
        <taxon>Sar</taxon>
        <taxon>Alveolata</taxon>
        <taxon>Ciliophora</taxon>
        <taxon>Intramacronucleata</taxon>
        <taxon>Spirotrichea</taxon>
        <taxon>Hypotrichia</taxon>
        <taxon>Euplotida</taxon>
        <taxon>Euplotidae</taxon>
        <taxon>Moneuplotes</taxon>
    </lineage>
</organism>
<dbReference type="InterPro" id="IPR013083">
    <property type="entry name" value="Znf_RING/FYVE/PHD"/>
</dbReference>
<gene>
    <name evidence="5" type="ORF">ECRASSUSDP1_LOCUS4320</name>
</gene>
<feature type="coiled-coil region" evidence="2">
    <location>
        <begin position="58"/>
        <end position="205"/>
    </location>
</feature>
<keyword evidence="2" id="KW-0175">Coiled coil</keyword>
<protein>
    <recommendedName>
        <fullName evidence="4">RING-type domain-containing protein</fullName>
    </recommendedName>
</protein>
<dbReference type="PROSITE" id="PS50089">
    <property type="entry name" value="ZF_RING_2"/>
    <property type="match status" value="1"/>
</dbReference>
<feature type="compositionally biased region" description="Basic and acidic residues" evidence="3">
    <location>
        <begin position="1"/>
        <end position="10"/>
    </location>
</feature>
<evidence type="ECO:0000259" key="4">
    <source>
        <dbReference type="PROSITE" id="PS50089"/>
    </source>
</evidence>
<reference evidence="5" key="1">
    <citation type="submission" date="2023-07" db="EMBL/GenBank/DDBJ databases">
        <authorList>
            <consortium name="AG Swart"/>
            <person name="Singh M."/>
            <person name="Singh A."/>
            <person name="Seah K."/>
            <person name="Emmerich C."/>
        </authorList>
    </citation>
    <scope>NUCLEOTIDE SEQUENCE</scope>
    <source>
        <strain evidence="5">DP1</strain>
    </source>
</reference>
<keyword evidence="1" id="KW-0479">Metal-binding</keyword>
<evidence type="ECO:0000256" key="2">
    <source>
        <dbReference type="SAM" id="Coils"/>
    </source>
</evidence>
<keyword evidence="1" id="KW-0863">Zinc-finger</keyword>
<evidence type="ECO:0000313" key="6">
    <source>
        <dbReference type="Proteomes" id="UP001295684"/>
    </source>
</evidence>
<sequence length="583" mass="68677">MSRTTKDLIDMIKSQRKKDERGGKHFNDDLIDPNDDLYEYSSSKKTKLETPSKMAKTIEILNQKVEKLETDRTKLIKKVERLKRNYEGLSFSTKNEKSEFVSLNHENSQLKKEIDALRLNNNELASREEQYREAVKKLHEQTQDLEEKLNKKMHEHKLQVEETRKQSKKFEDKIKEMTTSHNNERVKRNDEIKRLKSQVKSLIEEASTPANGNLIPEDEINERANAMADQLAKEISVKVTKERQDFQSQIDQLREELYMAQKVIDQNTLDFERKKTELQEQITDEHKKTNEAKEVKEKTAKLEEKIDSLKRELEASNLIIDNKEATIKKKDAEIELLEREKEDKNTQLTKIQSGTSQEMKELHDTIKVLEDERRKLLLEKSEIERARDEAQKKFTKNKSDLDNIVEQYKNNQDELETTLRERIKELEDDNRMIKTRFEDEINEERSNNEQLSSKLRKLDDQISLLEKQQSDFLTFKDTIIVTAKKMLKNFEPIESNLSCLSCLEFLEDPLMLICGHSICLKCFKTHSDPQSKDSIVFCEECRVETKNKELMESKVIEILCEKFKASKKSVSQIMDYATNLRIE</sequence>
<dbReference type="SUPFAM" id="SSF57850">
    <property type="entry name" value="RING/U-box"/>
    <property type="match status" value="1"/>
</dbReference>
<evidence type="ECO:0000313" key="5">
    <source>
        <dbReference type="EMBL" id="CAI2362990.1"/>
    </source>
</evidence>
<accession>A0AAD1U7X1</accession>
<keyword evidence="6" id="KW-1185">Reference proteome</keyword>
<dbReference type="InterPro" id="IPR001841">
    <property type="entry name" value="Znf_RING"/>
</dbReference>
<dbReference type="GO" id="GO:0008270">
    <property type="term" value="F:zinc ion binding"/>
    <property type="evidence" value="ECO:0007669"/>
    <property type="project" value="UniProtKB-KW"/>
</dbReference>
<dbReference type="Proteomes" id="UP001295684">
    <property type="component" value="Unassembled WGS sequence"/>
</dbReference>
<feature type="compositionally biased region" description="Basic and acidic residues" evidence="3">
    <location>
        <begin position="17"/>
        <end position="28"/>
    </location>
</feature>
<proteinExistence type="predicted"/>
<keyword evidence="1" id="KW-0862">Zinc</keyword>
<comment type="caution">
    <text evidence="5">The sequence shown here is derived from an EMBL/GenBank/DDBJ whole genome shotgun (WGS) entry which is preliminary data.</text>
</comment>